<dbReference type="AlphaFoldDB" id="A0A1V9YKD5"/>
<evidence type="ECO:0000313" key="1">
    <source>
        <dbReference type="EMBL" id="OQR86189.1"/>
    </source>
</evidence>
<name>A0A1V9YKD5_ACHHY</name>
<dbReference type="EMBL" id="JNBR01001524">
    <property type="protein sequence ID" value="OQR86189.1"/>
    <property type="molecule type" value="Genomic_DNA"/>
</dbReference>
<keyword evidence="2" id="KW-1185">Reference proteome</keyword>
<gene>
    <name evidence="1" type="ORF">ACHHYP_10833</name>
</gene>
<dbReference type="Proteomes" id="UP000243579">
    <property type="component" value="Unassembled WGS sequence"/>
</dbReference>
<comment type="caution">
    <text evidence="1">The sequence shown here is derived from an EMBL/GenBank/DDBJ whole genome shotgun (WGS) entry which is preliminary data.</text>
</comment>
<proteinExistence type="predicted"/>
<reference evidence="1 2" key="1">
    <citation type="journal article" date="2014" name="Genome Biol. Evol.">
        <title>The secreted proteins of Achlya hypogyna and Thraustotheca clavata identify the ancestral oomycete secretome and reveal gene acquisitions by horizontal gene transfer.</title>
        <authorList>
            <person name="Misner I."/>
            <person name="Blouin N."/>
            <person name="Leonard G."/>
            <person name="Richards T.A."/>
            <person name="Lane C.E."/>
        </authorList>
    </citation>
    <scope>NUCLEOTIDE SEQUENCE [LARGE SCALE GENOMIC DNA]</scope>
    <source>
        <strain evidence="1 2">ATCC 48635</strain>
    </source>
</reference>
<protein>
    <submittedName>
        <fullName evidence="1">Uncharacterized protein</fullName>
    </submittedName>
</protein>
<sequence>MPLAQPKIFAPFQPTSNQFKRATMDERTHVVKLVGRTRGGDKPLLTLRKKVTLRLAADGVWIAGQAVAPAPDHVVQKRKLLRFYLPGCRETTYVTFLMLLRDLRIKCRV</sequence>
<dbReference type="OrthoDB" id="10319905at2759"/>
<evidence type="ECO:0000313" key="2">
    <source>
        <dbReference type="Proteomes" id="UP000243579"/>
    </source>
</evidence>
<accession>A0A1V9YKD5</accession>
<organism evidence="1 2">
    <name type="scientific">Achlya hypogyna</name>
    <name type="common">Oomycete</name>
    <name type="synonym">Protoachlya hypogyna</name>
    <dbReference type="NCBI Taxonomy" id="1202772"/>
    <lineage>
        <taxon>Eukaryota</taxon>
        <taxon>Sar</taxon>
        <taxon>Stramenopiles</taxon>
        <taxon>Oomycota</taxon>
        <taxon>Saprolegniomycetes</taxon>
        <taxon>Saprolegniales</taxon>
        <taxon>Achlyaceae</taxon>
        <taxon>Achlya</taxon>
    </lineage>
</organism>